<dbReference type="SMART" id="SM00829">
    <property type="entry name" value="PKS_ER"/>
    <property type="match status" value="1"/>
</dbReference>
<keyword evidence="2" id="KW-0560">Oxidoreductase</keyword>
<dbReference type="EMBL" id="LNYI01000053">
    <property type="protein sequence ID" value="KTD19306.1"/>
    <property type="molecule type" value="Genomic_DNA"/>
</dbReference>
<dbReference type="PANTHER" id="PTHR48106:SF18">
    <property type="entry name" value="QUINONE OXIDOREDUCTASE PIG3"/>
    <property type="match status" value="1"/>
</dbReference>
<dbReference type="InterPro" id="IPR011032">
    <property type="entry name" value="GroES-like_sf"/>
</dbReference>
<protein>
    <submittedName>
        <fullName evidence="4">Quinone oxidoreductase</fullName>
    </submittedName>
</protein>
<reference evidence="4 5" key="1">
    <citation type="submission" date="2015-11" db="EMBL/GenBank/DDBJ databases">
        <title>Genomic analysis of 38 Legionella species identifies large and diverse effector repertoires.</title>
        <authorList>
            <person name="Burstein D."/>
            <person name="Amaro F."/>
            <person name="Zusman T."/>
            <person name="Lifshitz Z."/>
            <person name="Cohen O."/>
            <person name="Gilbert J.A."/>
            <person name="Pupko T."/>
            <person name="Shuman H.A."/>
            <person name="Segal G."/>
        </authorList>
    </citation>
    <scope>NUCLEOTIDE SEQUENCE [LARGE SCALE GENOMIC DNA]</scope>
    <source>
        <strain evidence="4 5">ATCC 49751</strain>
    </source>
</reference>
<dbReference type="Proteomes" id="UP000054869">
    <property type="component" value="Unassembled WGS sequence"/>
</dbReference>
<dbReference type="RefSeq" id="WP_028373123.1">
    <property type="nucleotide sequence ID" value="NZ_CAAAJD010000010.1"/>
</dbReference>
<dbReference type="InterPro" id="IPR014189">
    <property type="entry name" value="Quinone_OxRdtase_PIG3"/>
</dbReference>
<dbReference type="InterPro" id="IPR013154">
    <property type="entry name" value="ADH-like_N"/>
</dbReference>
<dbReference type="Gene3D" id="3.40.50.720">
    <property type="entry name" value="NAD(P)-binding Rossmann-like Domain"/>
    <property type="match status" value="1"/>
</dbReference>
<dbReference type="Gene3D" id="3.90.180.10">
    <property type="entry name" value="Medium-chain alcohol dehydrogenases, catalytic domain"/>
    <property type="match status" value="1"/>
</dbReference>
<dbReference type="GO" id="GO:0070402">
    <property type="term" value="F:NADPH binding"/>
    <property type="evidence" value="ECO:0007669"/>
    <property type="project" value="TreeGrafter"/>
</dbReference>
<dbReference type="SUPFAM" id="SSF50129">
    <property type="entry name" value="GroES-like"/>
    <property type="match status" value="1"/>
</dbReference>
<evidence type="ECO:0000313" key="4">
    <source>
        <dbReference type="EMBL" id="KTD19306.1"/>
    </source>
</evidence>
<dbReference type="PATRIC" id="fig|45067.4.peg.2267"/>
<dbReference type="OrthoDB" id="9785812at2"/>
<evidence type="ECO:0000313" key="5">
    <source>
        <dbReference type="Proteomes" id="UP000054869"/>
    </source>
</evidence>
<dbReference type="CDD" id="cd05276">
    <property type="entry name" value="p53_inducible_oxidoreductase"/>
    <property type="match status" value="1"/>
</dbReference>
<dbReference type="PANTHER" id="PTHR48106">
    <property type="entry name" value="QUINONE OXIDOREDUCTASE PIG3-RELATED"/>
    <property type="match status" value="1"/>
</dbReference>
<evidence type="ECO:0000256" key="2">
    <source>
        <dbReference type="ARBA" id="ARBA00023002"/>
    </source>
</evidence>
<dbReference type="SUPFAM" id="SSF51735">
    <property type="entry name" value="NAD(P)-binding Rossmann-fold domains"/>
    <property type="match status" value="1"/>
</dbReference>
<dbReference type="GO" id="GO:0016651">
    <property type="term" value="F:oxidoreductase activity, acting on NAD(P)H"/>
    <property type="evidence" value="ECO:0007669"/>
    <property type="project" value="TreeGrafter"/>
</dbReference>
<name>A0A0W0VGV7_9GAMM</name>
<dbReference type="eggNOG" id="COG0604">
    <property type="taxonomic scope" value="Bacteria"/>
</dbReference>
<gene>
    <name evidence="4" type="primary">qor_1</name>
    <name evidence="4" type="ORF">Llan_2158</name>
</gene>
<feature type="domain" description="Enoyl reductase (ER)" evidence="3">
    <location>
        <begin position="10"/>
        <end position="319"/>
    </location>
</feature>
<dbReference type="InterPro" id="IPR036291">
    <property type="entry name" value="NAD(P)-bd_dom_sf"/>
</dbReference>
<keyword evidence="5" id="KW-1185">Reference proteome</keyword>
<dbReference type="Pfam" id="PF08240">
    <property type="entry name" value="ADH_N"/>
    <property type="match status" value="1"/>
</dbReference>
<sequence length="323" mass="35330">MRCILIDNPGPQSRLQLSEQEIPSCKKEEVLIRVKATALNRADLLQRQGKYPPPPGESIIPGLEVAGEVIAIGSAVTRFKTGDRIYGLVGGGGYAEYCCVNQHLAEPIPIGWDYTYAAALPEALMTAHAAIFLLGQLKSTHTLLIHAAGSGISSLAIQMAKLQGAQIITTTSGDEKIAKAKKLGATLVINYKKEDFETVLGERSVDVIVDFIGGSYFLKHLKLLKPQGKLTQIACMQGHLAETNLLLIMQKRLQINGFVLRSQSIAEKASLWQSMQKQWATVLLNKDLAPIIDSEFSLEDIEQAHARMYSSDHFGKIVVRIPT</sequence>
<evidence type="ECO:0000256" key="1">
    <source>
        <dbReference type="ARBA" id="ARBA00022857"/>
    </source>
</evidence>
<dbReference type="NCBIfam" id="TIGR02824">
    <property type="entry name" value="quinone_pig3"/>
    <property type="match status" value="1"/>
</dbReference>
<keyword evidence="1" id="KW-0521">NADP</keyword>
<dbReference type="InterPro" id="IPR013149">
    <property type="entry name" value="ADH-like_C"/>
</dbReference>
<accession>A0A0W0VGV7</accession>
<organism evidence="4 5">
    <name type="scientific">Legionella lansingensis</name>
    <dbReference type="NCBI Taxonomy" id="45067"/>
    <lineage>
        <taxon>Bacteria</taxon>
        <taxon>Pseudomonadati</taxon>
        <taxon>Pseudomonadota</taxon>
        <taxon>Gammaproteobacteria</taxon>
        <taxon>Legionellales</taxon>
        <taxon>Legionellaceae</taxon>
        <taxon>Legionella</taxon>
    </lineage>
</organism>
<dbReference type="Pfam" id="PF00107">
    <property type="entry name" value="ADH_zinc_N"/>
    <property type="match status" value="1"/>
</dbReference>
<comment type="caution">
    <text evidence="4">The sequence shown here is derived from an EMBL/GenBank/DDBJ whole genome shotgun (WGS) entry which is preliminary data.</text>
</comment>
<proteinExistence type="predicted"/>
<dbReference type="AlphaFoldDB" id="A0A0W0VGV7"/>
<evidence type="ECO:0000259" key="3">
    <source>
        <dbReference type="SMART" id="SM00829"/>
    </source>
</evidence>
<dbReference type="InterPro" id="IPR020843">
    <property type="entry name" value="ER"/>
</dbReference>
<dbReference type="STRING" id="45067.Llan_2158"/>